<comment type="caution">
    <text evidence="2">The sequence shown here is derived from an EMBL/GenBank/DDBJ whole genome shotgun (WGS) entry which is preliminary data.</text>
</comment>
<accession>A0ABT9B583</accession>
<proteinExistence type="predicted"/>
<dbReference type="Proteomes" id="UP001176429">
    <property type="component" value="Unassembled WGS sequence"/>
</dbReference>
<evidence type="ECO:0000313" key="3">
    <source>
        <dbReference type="Proteomes" id="UP001176429"/>
    </source>
</evidence>
<evidence type="ECO:0000313" key="2">
    <source>
        <dbReference type="EMBL" id="MDO7873409.1"/>
    </source>
</evidence>
<evidence type="ECO:0000256" key="1">
    <source>
        <dbReference type="SAM" id="SignalP"/>
    </source>
</evidence>
<protein>
    <submittedName>
        <fullName evidence="2">Uncharacterized protein</fullName>
    </submittedName>
</protein>
<keyword evidence="1" id="KW-0732">Signal</keyword>
<name>A0ABT9B583_9BACT</name>
<gene>
    <name evidence="2" type="ORF">Q5H93_01610</name>
</gene>
<reference evidence="2" key="1">
    <citation type="submission" date="2023-07" db="EMBL/GenBank/DDBJ databases">
        <authorList>
            <person name="Kim M.K."/>
        </authorList>
    </citation>
    <scope>NUCLEOTIDE SEQUENCE</scope>
    <source>
        <strain evidence="2">ASUV-10-1</strain>
    </source>
</reference>
<keyword evidence="3" id="KW-1185">Reference proteome</keyword>
<feature type="signal peptide" evidence="1">
    <location>
        <begin position="1"/>
        <end position="25"/>
    </location>
</feature>
<organism evidence="2 3">
    <name type="scientific">Hymenobacter aranciens</name>
    <dbReference type="NCBI Taxonomy" id="3063996"/>
    <lineage>
        <taxon>Bacteria</taxon>
        <taxon>Pseudomonadati</taxon>
        <taxon>Bacteroidota</taxon>
        <taxon>Cytophagia</taxon>
        <taxon>Cytophagales</taxon>
        <taxon>Hymenobacteraceae</taxon>
        <taxon>Hymenobacter</taxon>
    </lineage>
</organism>
<dbReference type="RefSeq" id="WP_305004723.1">
    <property type="nucleotide sequence ID" value="NZ_JAUQSY010000001.1"/>
</dbReference>
<dbReference type="EMBL" id="JAUQSY010000001">
    <property type="protein sequence ID" value="MDO7873409.1"/>
    <property type="molecule type" value="Genomic_DNA"/>
</dbReference>
<sequence length="595" mass="65724">MKNYAFPWLSASMLAAILLPSSLLAQRLDAEKFCDVSGKAKRGYLSDVTVDNKAGKIDLLFCTKSTDKQVATQTYHFDTKYNLLGVDENSIPVEKVKGYRGENFSKNSVTLETSAPATGAGVVGMMGALEAFKNPAGTLLIRHRRTDYKWSWLGGGYRKKVKLLHTEKPKAESGAGYRLIDHVDDDANGGTLALVQENMKLSNMKAMKVGYHLLYFNDKAELTSDVYLDTDVAQTFVQMAPIGLDQDEEADDSQLPARDVAIMLAYTKGAGATKDKHPTTEYQYLRVSATGQVKEKIRVDSPVSAWLVSGFIPMNDGGVLAYGPANDDTKKHYAEALPDAKPGMTVEESFKAKNFQLGKIMNGQVAWITTTDLKEFEDKQKVPAGQKRTPDYTGKRFFVRQSMEAPNGDLLIGGQNFKMKGGNPGNSKFLDKMTGGDGNYKEPDHVYGDLLLFHFDKTGHLRAQYGVRRAENNATTSVAPNPQYFHPSVDGKSLYWNILEIDGWRTVNGLTEDGKMGGIFEPTMRETISYPSVTRISLADASIGAQKTFGVTKEGKYYVSNKYTTLPVGDENKQVVYFGENKSGKTLWFGQMPLE</sequence>
<feature type="chain" id="PRO_5045762481" evidence="1">
    <location>
        <begin position="26"/>
        <end position="595"/>
    </location>
</feature>